<dbReference type="GO" id="GO:0005198">
    <property type="term" value="F:structural molecule activity"/>
    <property type="evidence" value="ECO:0007669"/>
    <property type="project" value="InterPro"/>
</dbReference>
<comment type="subcellular location">
    <subcellularLocation>
        <location evidence="1">Virion</location>
    </subcellularLocation>
</comment>
<organism evidence="6">
    <name type="scientific">Dipodfec virus RodF1_24</name>
    <dbReference type="NCBI Taxonomy" id="2929294"/>
    <lineage>
        <taxon>Viruses</taxon>
        <taxon>Monodnaviria</taxon>
        <taxon>Sangervirae</taxon>
        <taxon>Phixviricota</taxon>
        <taxon>Malgrandaviricetes</taxon>
        <taxon>Petitvirales</taxon>
        <taxon>Microviridae</taxon>
    </lineage>
</organism>
<name>A0A976N2H1_9VIRU</name>
<keyword evidence="3" id="KW-1140">T=1 icosahedral capsid protein</keyword>
<evidence type="ECO:0000256" key="3">
    <source>
        <dbReference type="ARBA" id="ARBA00022431"/>
    </source>
</evidence>
<dbReference type="Gene3D" id="2.60.169.10">
    <property type="entry name" value="Microviridae F protein"/>
    <property type="match status" value="1"/>
</dbReference>
<dbReference type="GO" id="GO:0039615">
    <property type="term" value="C:T=1 icosahedral viral capsid"/>
    <property type="evidence" value="ECO:0007669"/>
    <property type="project" value="UniProtKB-KW"/>
</dbReference>
<keyword evidence="4" id="KW-0167">Capsid protein</keyword>
<evidence type="ECO:0000256" key="2">
    <source>
        <dbReference type="ARBA" id="ARBA00009963"/>
    </source>
</evidence>
<dbReference type="InterPro" id="IPR003514">
    <property type="entry name" value="Microviridae_protein_F"/>
</dbReference>
<dbReference type="Pfam" id="PF02305">
    <property type="entry name" value="Phage_F"/>
    <property type="match status" value="2"/>
</dbReference>
<sequence>MANVLSAPQVKNHVHRSGFDLSHRNLFTQKVGEILPVCVQEVIPGDKFKVNMSNFMRTQPFDTANFARLRHYVDFYFVPNRLLWQSFPAWIVQTQNSFVAKSITSGADEFSNQPFITNNDIFNYLYYLHNGAGKTLKDEAGFSRYDTSAKLLSNLGYGDYGVQADGGIKKPSVSNTAVNIFPLLAYQKVYQDYFRFKQWEKAAPWTCNLDYIQQDSQTHLTVSAAALVKGTNLFDMRYCNYDKDLFNGVLPTAQFGEEAFASISGNLDLPTILNGSISSYVQPSVSSGDTQKTLMYNNDGLISQTAGQLTYGARINVDPVTQEVQTSLSILSLRQAEALQKWKEITLMADPDYKSQLEAHWNVHISSALSDTCKYVGGMAQNIDISEVINQNLADNNAANLAGNGKLAQNGFFEFESDEYGILIGVSHIKPVIEWSADAVMSPFMFRHLSTDYAIPEFDSLGMQAMTFDVFPQLSATLGANYKYPPAFGYLTRYFDYKTSYDRVNGAFKNSLSNWVLMQRPPLSINQGKLTDTSYLFFKVFPQITDNLFVSTAAAGGSSDSDQFFNSLYLDIKVVRNLSYDGMPY</sequence>
<dbReference type="InterPro" id="IPR016184">
    <property type="entry name" value="Capsid/spike_ssDNA_virus"/>
</dbReference>
<evidence type="ECO:0000256" key="5">
    <source>
        <dbReference type="ARBA" id="ARBA00022844"/>
    </source>
</evidence>
<accession>A0A976N2H1</accession>
<reference evidence="6" key="1">
    <citation type="submission" date="2022-02" db="EMBL/GenBank/DDBJ databases">
        <title>Towards deciphering the DNA virus diversity associated with rodent species in the families Cricetidae and Heteromyidae.</title>
        <authorList>
            <person name="Lund M."/>
            <person name="Larsen B.B."/>
            <person name="Gryseels S."/>
            <person name="Kraberger S."/>
            <person name="Rowsey D.M."/>
            <person name="Steger L."/>
            <person name="Yule K.M."/>
            <person name="Upham N.S."/>
            <person name="Worobey M."/>
            <person name="Van Doorslaer K."/>
            <person name="Varsani A."/>
        </authorList>
    </citation>
    <scope>NUCLEOTIDE SEQUENCE</scope>
    <source>
        <strain evidence="6">NeonRodF1_24</strain>
    </source>
</reference>
<proteinExistence type="inferred from homology"/>
<dbReference type="InterPro" id="IPR037002">
    <property type="entry name" value="Microviridae_protein_F_sf"/>
</dbReference>
<evidence type="ECO:0000256" key="1">
    <source>
        <dbReference type="ARBA" id="ARBA00004328"/>
    </source>
</evidence>
<keyword evidence="5" id="KW-0946">Virion</keyword>
<evidence type="ECO:0000256" key="4">
    <source>
        <dbReference type="ARBA" id="ARBA00022561"/>
    </source>
</evidence>
<protein>
    <submittedName>
        <fullName evidence="6">Major capsid protein</fullName>
    </submittedName>
</protein>
<comment type="similarity">
    <text evidence="2">Belongs to the microviridae F protein family.</text>
</comment>
<dbReference type="EMBL" id="OM869710">
    <property type="protein sequence ID" value="UPW42019.1"/>
    <property type="molecule type" value="Genomic_DNA"/>
</dbReference>
<evidence type="ECO:0000313" key="6">
    <source>
        <dbReference type="EMBL" id="UPW42019.1"/>
    </source>
</evidence>
<dbReference type="SUPFAM" id="SSF88645">
    <property type="entry name" value="ssDNA viruses"/>
    <property type="match status" value="1"/>
</dbReference>